<dbReference type="PANTHER" id="PTHR34220">
    <property type="entry name" value="SENSOR HISTIDINE KINASE YPDA"/>
    <property type="match status" value="1"/>
</dbReference>
<keyword evidence="1" id="KW-1133">Transmembrane helix</keyword>
<feature type="transmembrane region" description="Helical" evidence="1">
    <location>
        <begin position="39"/>
        <end position="60"/>
    </location>
</feature>
<protein>
    <submittedName>
        <fullName evidence="3">Histidine kinase</fullName>
    </submittedName>
</protein>
<dbReference type="OrthoDB" id="9792992at2"/>
<evidence type="ECO:0000313" key="3">
    <source>
        <dbReference type="EMBL" id="SEM85700.1"/>
    </source>
</evidence>
<evidence type="ECO:0000313" key="4">
    <source>
        <dbReference type="Proteomes" id="UP000198942"/>
    </source>
</evidence>
<dbReference type="AlphaFoldDB" id="A0A1H8BS50"/>
<keyword evidence="1" id="KW-0472">Membrane</keyword>
<dbReference type="RefSeq" id="WP_091208441.1">
    <property type="nucleotide sequence ID" value="NZ_FOCL01000001.1"/>
</dbReference>
<keyword evidence="3" id="KW-0808">Transferase</keyword>
<keyword evidence="3" id="KW-0418">Kinase</keyword>
<feature type="transmembrane region" description="Helical" evidence="1">
    <location>
        <begin position="120"/>
        <end position="140"/>
    </location>
</feature>
<dbReference type="STRING" id="551995.SAMN05192574_1011024"/>
<reference evidence="4" key="1">
    <citation type="submission" date="2016-10" db="EMBL/GenBank/DDBJ databases">
        <authorList>
            <person name="Varghese N."/>
            <person name="Submissions S."/>
        </authorList>
    </citation>
    <scope>NUCLEOTIDE SEQUENCE [LARGE SCALE GENOMIC DNA]</scope>
    <source>
        <strain evidence="4">Gh-48</strain>
    </source>
</reference>
<keyword evidence="1" id="KW-0812">Transmembrane</keyword>
<feature type="transmembrane region" description="Helical" evidence="1">
    <location>
        <begin position="72"/>
        <end position="92"/>
    </location>
</feature>
<gene>
    <name evidence="3" type="ORF">SAMN05192574_1011024</name>
</gene>
<feature type="domain" description="Signal transduction histidine kinase internal region" evidence="2">
    <location>
        <begin position="162"/>
        <end position="239"/>
    </location>
</feature>
<dbReference type="InterPro" id="IPR036890">
    <property type="entry name" value="HATPase_C_sf"/>
</dbReference>
<dbReference type="EMBL" id="FOCL01000001">
    <property type="protein sequence ID" value="SEM85700.1"/>
    <property type="molecule type" value="Genomic_DNA"/>
</dbReference>
<feature type="transmembrane region" description="Helical" evidence="1">
    <location>
        <begin position="9"/>
        <end position="27"/>
    </location>
</feature>
<dbReference type="Gene3D" id="3.30.565.10">
    <property type="entry name" value="Histidine kinase-like ATPase, C-terminal domain"/>
    <property type="match status" value="1"/>
</dbReference>
<dbReference type="InterPro" id="IPR050640">
    <property type="entry name" value="Bact_2-comp_sensor_kinase"/>
</dbReference>
<proteinExistence type="predicted"/>
<dbReference type="PANTHER" id="PTHR34220:SF7">
    <property type="entry name" value="SENSOR HISTIDINE KINASE YPDA"/>
    <property type="match status" value="1"/>
</dbReference>
<dbReference type="GO" id="GO:0016020">
    <property type="term" value="C:membrane"/>
    <property type="evidence" value="ECO:0007669"/>
    <property type="project" value="InterPro"/>
</dbReference>
<dbReference type="InterPro" id="IPR010559">
    <property type="entry name" value="Sig_transdc_His_kin_internal"/>
</dbReference>
<evidence type="ECO:0000259" key="2">
    <source>
        <dbReference type="Pfam" id="PF06580"/>
    </source>
</evidence>
<sequence>MALSDLKKIFFSVHLYIVISLLALMLFPLSWPVKLPGEFWVKQVLIHLVWAALFYANLLFFTPKLLYRNKAILFVLLLIASLFAVVYLNLWLDEVTGSKAALGRLFKSWGKKSADDGHSYNYWTIISALVVLGVSTIIAVSKKIKADQDALKATEQEKISSELSFLKAQINPHFFFNILHTIYALSDSNPSASKDAVYTLSHMMRYVIYETKNDLTDLDKEIKFAEDYIKLMKLRLSDDVQVIFEKQANLRNCEVAPMLFLPFIENAFKHGISAVHPSYIYIDISQAAGKLRLEIKNSLFEEQAAYLEDSNGIGIANTKRRLDLLYPGQYTLNVNRNLTTKEFTVVLTFQLNEN</sequence>
<name>A0A1H8BS50_9SPHI</name>
<organism evidence="3 4">
    <name type="scientific">Mucilaginibacter gossypiicola</name>
    <dbReference type="NCBI Taxonomy" id="551995"/>
    <lineage>
        <taxon>Bacteria</taxon>
        <taxon>Pseudomonadati</taxon>
        <taxon>Bacteroidota</taxon>
        <taxon>Sphingobacteriia</taxon>
        <taxon>Sphingobacteriales</taxon>
        <taxon>Sphingobacteriaceae</taxon>
        <taxon>Mucilaginibacter</taxon>
    </lineage>
</organism>
<accession>A0A1H8BS50</accession>
<dbReference type="Proteomes" id="UP000198942">
    <property type="component" value="Unassembled WGS sequence"/>
</dbReference>
<keyword evidence="4" id="KW-1185">Reference proteome</keyword>
<evidence type="ECO:0000256" key="1">
    <source>
        <dbReference type="SAM" id="Phobius"/>
    </source>
</evidence>
<dbReference type="Pfam" id="PF06580">
    <property type="entry name" value="His_kinase"/>
    <property type="match status" value="1"/>
</dbReference>
<dbReference type="GO" id="GO:0000155">
    <property type="term" value="F:phosphorelay sensor kinase activity"/>
    <property type="evidence" value="ECO:0007669"/>
    <property type="project" value="InterPro"/>
</dbReference>